<dbReference type="Proteomes" id="UP000046947">
    <property type="component" value="Unassembled WGS sequence"/>
</dbReference>
<dbReference type="Proteomes" id="UP000038802">
    <property type="component" value="Unassembled WGS sequence"/>
</dbReference>
<protein>
    <submittedName>
        <fullName evidence="4">Uncharacterized protein</fullName>
    </submittedName>
</protein>
<dbReference type="Proteomes" id="UP000045842">
    <property type="component" value="Unassembled WGS sequence"/>
</dbReference>
<dbReference type="EMBL" id="CSAD01000680">
    <property type="protein sequence ID" value="COW29548.1"/>
    <property type="molecule type" value="Genomic_DNA"/>
</dbReference>
<evidence type="ECO:0000313" key="6">
    <source>
        <dbReference type="Proteomes" id="UP000045842"/>
    </source>
</evidence>
<dbReference type="AlphaFoldDB" id="A0A0T9EZD7"/>
<organism evidence="4 5">
    <name type="scientific">Mycobacterium tuberculosis</name>
    <dbReference type="NCBI Taxonomy" id="1773"/>
    <lineage>
        <taxon>Bacteria</taxon>
        <taxon>Bacillati</taxon>
        <taxon>Actinomycetota</taxon>
        <taxon>Actinomycetes</taxon>
        <taxon>Mycobacteriales</taxon>
        <taxon>Mycobacteriaceae</taxon>
        <taxon>Mycobacterium</taxon>
        <taxon>Mycobacterium tuberculosis complex</taxon>
    </lineage>
</organism>
<dbReference type="EMBL" id="CFOH01001138">
    <property type="protein sequence ID" value="CFE79792.1"/>
    <property type="molecule type" value="Genomic_DNA"/>
</dbReference>
<proteinExistence type="predicted"/>
<dbReference type="EMBL" id="CSAE01000725">
    <property type="protein sequence ID" value="COW82725.1"/>
    <property type="molecule type" value="Genomic_DNA"/>
</dbReference>
<evidence type="ECO:0000313" key="4">
    <source>
        <dbReference type="EMBL" id="COW82725.1"/>
    </source>
</evidence>
<feature type="region of interest" description="Disordered" evidence="1">
    <location>
        <begin position="75"/>
        <end position="110"/>
    </location>
</feature>
<accession>A0A0T9EZD7</accession>
<feature type="compositionally biased region" description="Low complexity" evidence="1">
    <location>
        <begin position="75"/>
        <end position="95"/>
    </location>
</feature>
<evidence type="ECO:0000313" key="7">
    <source>
        <dbReference type="Proteomes" id="UP000046947"/>
    </source>
</evidence>
<evidence type="ECO:0000256" key="1">
    <source>
        <dbReference type="SAM" id="MobiDB-lite"/>
    </source>
</evidence>
<feature type="region of interest" description="Disordered" evidence="1">
    <location>
        <begin position="26"/>
        <end position="52"/>
    </location>
</feature>
<gene>
    <name evidence="3" type="ORF">ERS007679_03576</name>
    <name evidence="2" type="ORF">ERS007688_04200</name>
    <name evidence="4" type="ORF">ERS007703_04292</name>
</gene>
<evidence type="ECO:0000313" key="5">
    <source>
        <dbReference type="Proteomes" id="UP000038802"/>
    </source>
</evidence>
<name>A0A0T9EZD7_MYCTX</name>
<reference evidence="5 6" key="2">
    <citation type="submission" date="2015-03" db="EMBL/GenBank/DDBJ databases">
        <authorList>
            <consortium name="Pathogen Informatics"/>
        </authorList>
    </citation>
    <scope>NUCLEOTIDE SEQUENCE [LARGE SCALE GENOMIC DNA]</scope>
    <source>
        <strain evidence="3 6">G09801536</strain>
        <strain evidence="2 7">H09601792</strain>
        <strain evidence="5">K00500041</strain>
    </source>
</reference>
<evidence type="ECO:0000313" key="2">
    <source>
        <dbReference type="EMBL" id="CFE79792.1"/>
    </source>
</evidence>
<reference evidence="4" key="1">
    <citation type="submission" date="2015-03" db="EMBL/GenBank/DDBJ databases">
        <authorList>
            <person name="Murphy D."/>
        </authorList>
    </citation>
    <scope>NUCLEOTIDE SEQUENCE [LARGE SCALE GENOMIC DNA]</scope>
    <source>
        <strain evidence="4">K00500041</strain>
    </source>
</reference>
<sequence>MCFSPYSLMSMRTIARSSSNRKSASALASSVLPTPVGPRNMNAPVGRLGSDTPARLRRTASETAVTAAFCPMTRLPSSSSMRSSLAVSPSSSRPAGMPVHADTTSAMSSGPTSSLSITCSRACACGNAASSFFSTSGMRP</sequence>
<evidence type="ECO:0000313" key="3">
    <source>
        <dbReference type="EMBL" id="COW29548.1"/>
    </source>
</evidence>